<dbReference type="EnsemblPlants" id="Solyc04g079645.1.1">
    <property type="protein sequence ID" value="Solyc04g079645.1.1"/>
    <property type="gene ID" value="Solyc04g079645.1"/>
</dbReference>
<organism evidence="1">
    <name type="scientific">Solanum lycopersicum</name>
    <name type="common">Tomato</name>
    <name type="synonym">Lycopersicon esculentum</name>
    <dbReference type="NCBI Taxonomy" id="4081"/>
    <lineage>
        <taxon>Eukaryota</taxon>
        <taxon>Viridiplantae</taxon>
        <taxon>Streptophyta</taxon>
        <taxon>Embryophyta</taxon>
        <taxon>Tracheophyta</taxon>
        <taxon>Spermatophyta</taxon>
        <taxon>Magnoliopsida</taxon>
        <taxon>eudicotyledons</taxon>
        <taxon>Gunneridae</taxon>
        <taxon>Pentapetalae</taxon>
        <taxon>asterids</taxon>
        <taxon>lamiids</taxon>
        <taxon>Solanales</taxon>
        <taxon>Solanaceae</taxon>
        <taxon>Solanoideae</taxon>
        <taxon>Solaneae</taxon>
        <taxon>Solanum</taxon>
        <taxon>Solanum subgen. Lycopersicon</taxon>
    </lineage>
</organism>
<protein>
    <submittedName>
        <fullName evidence="1">Uncharacterized protein</fullName>
    </submittedName>
</protein>
<sequence>MPRPVAVEQSYYYSPPKLDGLVKYFYNRISNEGIFKSGAKRGARRTSSGEALSTVNPKLSLISIGSSEGLFMLKPCSNFAITKGKT</sequence>
<reference evidence="1" key="1">
    <citation type="journal article" date="2012" name="Nature">
        <title>The tomato genome sequence provides insights into fleshy fruit evolution.</title>
        <authorList>
            <consortium name="Tomato Genome Consortium"/>
        </authorList>
    </citation>
    <scope>NUCLEOTIDE SEQUENCE [LARGE SCALE GENOMIC DNA]</scope>
    <source>
        <strain evidence="1">cv. Heinz 1706</strain>
    </source>
</reference>
<evidence type="ECO:0000313" key="1">
    <source>
        <dbReference type="EnsemblPlants" id="Solyc04g079645.1.1"/>
    </source>
</evidence>
<evidence type="ECO:0000313" key="2">
    <source>
        <dbReference type="Proteomes" id="UP000004994"/>
    </source>
</evidence>
<dbReference type="Gramene" id="Solyc04g079645.1.1">
    <property type="protein sequence ID" value="Solyc04g079645.1.1"/>
    <property type="gene ID" value="Solyc04g079645.1"/>
</dbReference>
<dbReference type="Proteomes" id="UP000004994">
    <property type="component" value="Chromosome 4"/>
</dbReference>
<proteinExistence type="predicted"/>
<keyword evidence="2" id="KW-1185">Reference proteome</keyword>
<dbReference type="InParanoid" id="A0A3Q7H2G7"/>
<dbReference type="AlphaFoldDB" id="A0A3Q7H2G7"/>
<reference evidence="1" key="2">
    <citation type="submission" date="2019-01" db="UniProtKB">
        <authorList>
            <consortium name="EnsemblPlants"/>
        </authorList>
    </citation>
    <scope>IDENTIFICATION</scope>
    <source>
        <strain evidence="1">cv. Heinz 1706</strain>
    </source>
</reference>
<name>A0A3Q7H2G7_SOLLC</name>
<accession>A0A3Q7H2G7</accession>